<name>A0ABY3YJA4_9FLAO</name>
<dbReference type="InterPro" id="IPR025992">
    <property type="entry name" value="Haem-bd"/>
</dbReference>
<evidence type="ECO:0000259" key="1">
    <source>
        <dbReference type="SMART" id="SM01235"/>
    </source>
</evidence>
<dbReference type="Pfam" id="PF14376">
    <property type="entry name" value="Haem_bd"/>
    <property type="match status" value="1"/>
</dbReference>
<accession>A0ABY3YJA4</accession>
<dbReference type="EMBL" id="CP094326">
    <property type="protein sequence ID" value="UNY97689.1"/>
    <property type="molecule type" value="Genomic_DNA"/>
</dbReference>
<dbReference type="SMART" id="SM01235">
    <property type="entry name" value="Haem_bd"/>
    <property type="match status" value="1"/>
</dbReference>
<evidence type="ECO:0000313" key="3">
    <source>
        <dbReference type="Proteomes" id="UP000829476"/>
    </source>
</evidence>
<keyword evidence="3" id="KW-1185">Reference proteome</keyword>
<feature type="domain" description="Haem-binding" evidence="1">
    <location>
        <begin position="12"/>
        <end position="147"/>
    </location>
</feature>
<dbReference type="RefSeq" id="WP_242936100.1">
    <property type="nucleotide sequence ID" value="NZ_CP094326.1"/>
</dbReference>
<gene>
    <name evidence="2" type="ORF">MQE36_11400</name>
</gene>
<proteinExistence type="predicted"/>
<evidence type="ECO:0000313" key="2">
    <source>
        <dbReference type="EMBL" id="UNY97689.1"/>
    </source>
</evidence>
<sequence>MKIIKKILIGLLLVLVIMQFFPPDKNQSGEIPVTDLIVATTPSQEIAEILKTSCYDCHSGNTKYPWYANVAPVSYWISDHVKHGKGHLDFSIWETYNNKKKAHKMEEIAEEVKEHKMPLESYLWIHKEAKLSQVQIDKVVNWAKSEQATYEATMK</sequence>
<reference evidence="2 3" key="1">
    <citation type="journal article" date="2018" name="Int. J. Syst. Evol. Microbiol.">
        <title>Zhouia spongiae sp. nov., isolated from a marine sponge.</title>
        <authorList>
            <person name="Zhuang L."/>
            <person name="Lin B."/>
            <person name="Qin F."/>
            <person name="Luo L."/>
        </authorList>
    </citation>
    <scope>NUCLEOTIDE SEQUENCE [LARGE SCALE GENOMIC DNA]</scope>
    <source>
        <strain evidence="2 3">HN-Y44</strain>
    </source>
</reference>
<dbReference type="Proteomes" id="UP000829476">
    <property type="component" value="Chromosome"/>
</dbReference>
<protein>
    <submittedName>
        <fullName evidence="2">Heme-binding domain-containing protein</fullName>
    </submittedName>
</protein>
<organism evidence="2 3">
    <name type="scientific">Zhouia spongiae</name>
    <dbReference type="NCBI Taxonomy" id="2202721"/>
    <lineage>
        <taxon>Bacteria</taxon>
        <taxon>Pseudomonadati</taxon>
        <taxon>Bacteroidota</taxon>
        <taxon>Flavobacteriia</taxon>
        <taxon>Flavobacteriales</taxon>
        <taxon>Flavobacteriaceae</taxon>
        <taxon>Zhouia</taxon>
    </lineage>
</organism>